<reference evidence="2 5" key="1">
    <citation type="submission" date="2021-01" db="EMBL/GenBank/DDBJ databases">
        <title>Diatom-associated Roseobacters Show Island Model of Population Structure.</title>
        <authorList>
            <person name="Qu L."/>
            <person name="Feng X."/>
            <person name="Chen Y."/>
            <person name="Li L."/>
            <person name="Wang X."/>
            <person name="Hu Z."/>
            <person name="Wang H."/>
            <person name="Luo H."/>
        </authorList>
    </citation>
    <scope>NUCLEOTIDE SEQUENCE</scope>
    <source>
        <strain evidence="3 5">CC28-63</strain>
        <strain evidence="2">CC28-69</strain>
    </source>
</reference>
<organism evidence="2 4">
    <name type="scientific">Marivita cryptomonadis</name>
    <dbReference type="NCBI Taxonomy" id="505252"/>
    <lineage>
        <taxon>Bacteria</taxon>
        <taxon>Pseudomonadati</taxon>
        <taxon>Pseudomonadota</taxon>
        <taxon>Alphaproteobacteria</taxon>
        <taxon>Rhodobacterales</taxon>
        <taxon>Roseobacteraceae</taxon>
        <taxon>Marivita</taxon>
    </lineage>
</organism>
<dbReference type="EMBL" id="JAFBXF010000040">
    <property type="protein sequence ID" value="MBM2419941.1"/>
    <property type="molecule type" value="Genomic_DNA"/>
</dbReference>
<keyword evidence="5" id="KW-1185">Reference proteome</keyword>
<proteinExistence type="predicted"/>
<keyword evidence="1" id="KW-0732">Signal</keyword>
<name>A0A9Q2P2Y8_9RHOB</name>
<evidence type="ECO:0000313" key="4">
    <source>
        <dbReference type="Proteomes" id="UP000755667"/>
    </source>
</evidence>
<evidence type="ECO:0000313" key="3">
    <source>
        <dbReference type="EMBL" id="MBM2419941.1"/>
    </source>
</evidence>
<protein>
    <recommendedName>
        <fullName evidence="6">Elongation factor P</fullName>
    </recommendedName>
</protein>
<feature type="signal peptide" evidence="1">
    <location>
        <begin position="1"/>
        <end position="22"/>
    </location>
</feature>
<sequence length="124" mass="13606">MTYRSTIVGALAAGLMTLPVYAQSDAVPLADYLASMDRTAVSFSGRIRYNTTERDFTFYDENREPFGVTMDAGRDVRERVETECGSSSFMITYSELCTISGSGTVEIRGSRVFISIEVVDQLGG</sequence>
<evidence type="ECO:0000313" key="2">
    <source>
        <dbReference type="EMBL" id="MBM2415265.1"/>
    </source>
</evidence>
<dbReference type="Proteomes" id="UP000809440">
    <property type="component" value="Unassembled WGS sequence"/>
</dbReference>
<accession>A0A9Q2P2Y8</accession>
<evidence type="ECO:0008006" key="6">
    <source>
        <dbReference type="Google" id="ProtNLM"/>
    </source>
</evidence>
<comment type="caution">
    <text evidence="2">The sequence shown here is derived from an EMBL/GenBank/DDBJ whole genome shotgun (WGS) entry which is preliminary data.</text>
</comment>
<feature type="chain" id="PRO_5040251453" description="Elongation factor P" evidence="1">
    <location>
        <begin position="23"/>
        <end position="124"/>
    </location>
</feature>
<dbReference type="EMBL" id="JAFBXE010000040">
    <property type="protein sequence ID" value="MBM2415265.1"/>
    <property type="molecule type" value="Genomic_DNA"/>
</dbReference>
<dbReference type="RefSeq" id="WP_138488012.1">
    <property type="nucleotide sequence ID" value="NZ_JAFBWU010000040.1"/>
</dbReference>
<evidence type="ECO:0000313" key="5">
    <source>
        <dbReference type="Proteomes" id="UP000809440"/>
    </source>
</evidence>
<evidence type="ECO:0000256" key="1">
    <source>
        <dbReference type="SAM" id="SignalP"/>
    </source>
</evidence>
<dbReference type="AlphaFoldDB" id="A0A9Q2P2Y8"/>
<dbReference type="Proteomes" id="UP000755667">
    <property type="component" value="Unassembled WGS sequence"/>
</dbReference>
<gene>
    <name evidence="2" type="ORF">JQX41_23440</name>
    <name evidence="3" type="ORF">JQX48_23485</name>
</gene>